<feature type="compositionally biased region" description="Basic and acidic residues" evidence="1">
    <location>
        <begin position="185"/>
        <end position="201"/>
    </location>
</feature>
<feature type="compositionally biased region" description="Low complexity" evidence="1">
    <location>
        <begin position="207"/>
        <end position="235"/>
    </location>
</feature>
<dbReference type="PANTHER" id="PTHR11501">
    <property type="entry name" value="MICROTUBULE-ASSOCIATED PROTEIN"/>
    <property type="match status" value="1"/>
</dbReference>
<dbReference type="OrthoDB" id="9378527at2759"/>
<comment type="caution">
    <text evidence="2">The sequence shown here is derived from an EMBL/GenBank/DDBJ whole genome shotgun (WGS) entry which is preliminary data.</text>
</comment>
<protein>
    <submittedName>
        <fullName evidence="2">MAP4 protein</fullName>
    </submittedName>
</protein>
<dbReference type="PANTHER" id="PTHR11501:SF16">
    <property type="entry name" value="MICROTUBULE-ASSOCIATED PROTEIN 4"/>
    <property type="match status" value="1"/>
</dbReference>
<proteinExistence type="predicted"/>
<accession>A0A7L2YB24</accession>
<dbReference type="InterPro" id="IPR027324">
    <property type="entry name" value="MAP2/MAP4/Tau"/>
</dbReference>
<dbReference type="GO" id="GO:0000226">
    <property type="term" value="P:microtubule cytoskeleton organization"/>
    <property type="evidence" value="ECO:0007669"/>
    <property type="project" value="TreeGrafter"/>
</dbReference>
<dbReference type="Proteomes" id="UP000550086">
    <property type="component" value="Unassembled WGS sequence"/>
</dbReference>
<reference evidence="2 3" key="1">
    <citation type="submission" date="2019-09" db="EMBL/GenBank/DDBJ databases">
        <title>Bird 10,000 Genomes (B10K) Project - Family phase.</title>
        <authorList>
            <person name="Zhang G."/>
        </authorList>
    </citation>
    <scope>NUCLEOTIDE SEQUENCE [LARGE SCALE GENOMIC DNA]</scope>
    <source>
        <strain evidence="2">B10K-DU-002-59</strain>
        <tissue evidence="2">Muscle</tissue>
    </source>
</reference>
<feature type="compositionally biased region" description="Low complexity" evidence="1">
    <location>
        <begin position="155"/>
        <end position="180"/>
    </location>
</feature>
<name>A0A7L2YB24_JACJC</name>
<dbReference type="GO" id="GO:0008017">
    <property type="term" value="F:microtubule binding"/>
    <property type="evidence" value="ECO:0007669"/>
    <property type="project" value="InterPro"/>
</dbReference>
<dbReference type="EMBL" id="VZTM01002817">
    <property type="protein sequence ID" value="NXS91508.1"/>
    <property type="molecule type" value="Genomic_DNA"/>
</dbReference>
<sequence length="235" mass="23966">SPSLYHSKLEQIPEISSQDKEKEEAAAATKGEKRNASDGAAGSPSPHSKCAEMERGKPAPPERKEMEVSHVQGSPSPQQGDLPRDGKAEETKLSEAVTGTDITAPPNKELPPSPEKKTKPAASTPVTKPATTKARPVSAPSPKRPLSAAAGPNKKPTSPTAGPPTATAAKRPATATARPSSLAPKEVKPKVADGKAVEKKTSPTKPPSSAASRPAARSSPAPPRTTAAATVTAAA</sequence>
<feature type="compositionally biased region" description="Basic and acidic residues" evidence="1">
    <location>
        <begin position="7"/>
        <end position="36"/>
    </location>
</feature>
<gene>
    <name evidence="2" type="primary">Map4_0</name>
    <name evidence="2" type="ORF">JACJAC_R00850</name>
</gene>
<evidence type="ECO:0000313" key="3">
    <source>
        <dbReference type="Proteomes" id="UP000550086"/>
    </source>
</evidence>
<feature type="compositionally biased region" description="Basic and acidic residues" evidence="1">
    <location>
        <begin position="49"/>
        <end position="68"/>
    </location>
</feature>
<organism evidence="2 3">
    <name type="scientific">Jacana jacana</name>
    <name type="common">Wattled jacana</name>
    <name type="synonym">Parra jacana</name>
    <dbReference type="NCBI Taxonomy" id="54508"/>
    <lineage>
        <taxon>Eukaryota</taxon>
        <taxon>Metazoa</taxon>
        <taxon>Chordata</taxon>
        <taxon>Craniata</taxon>
        <taxon>Vertebrata</taxon>
        <taxon>Euteleostomi</taxon>
        <taxon>Archelosauria</taxon>
        <taxon>Archosauria</taxon>
        <taxon>Dinosauria</taxon>
        <taxon>Saurischia</taxon>
        <taxon>Theropoda</taxon>
        <taxon>Coelurosauria</taxon>
        <taxon>Aves</taxon>
        <taxon>Neognathae</taxon>
        <taxon>Neoaves</taxon>
        <taxon>Charadriiformes</taxon>
        <taxon>Jacanidae</taxon>
        <taxon>Jacana</taxon>
    </lineage>
</organism>
<feature type="non-terminal residue" evidence="2">
    <location>
        <position position="235"/>
    </location>
</feature>
<evidence type="ECO:0000313" key="2">
    <source>
        <dbReference type="EMBL" id="NXS91508.1"/>
    </source>
</evidence>
<dbReference type="AlphaFoldDB" id="A0A7L2YB24"/>
<keyword evidence="3" id="KW-1185">Reference proteome</keyword>
<dbReference type="GO" id="GO:0043005">
    <property type="term" value="C:neuron projection"/>
    <property type="evidence" value="ECO:0007669"/>
    <property type="project" value="TreeGrafter"/>
</dbReference>
<feature type="compositionally biased region" description="Basic and acidic residues" evidence="1">
    <location>
        <begin position="82"/>
        <end position="93"/>
    </location>
</feature>
<dbReference type="GO" id="GO:0031175">
    <property type="term" value="P:neuron projection development"/>
    <property type="evidence" value="ECO:0007669"/>
    <property type="project" value="TreeGrafter"/>
</dbReference>
<evidence type="ECO:0000256" key="1">
    <source>
        <dbReference type="SAM" id="MobiDB-lite"/>
    </source>
</evidence>
<feature type="region of interest" description="Disordered" evidence="1">
    <location>
        <begin position="1"/>
        <end position="235"/>
    </location>
</feature>
<feature type="non-terminal residue" evidence="2">
    <location>
        <position position="1"/>
    </location>
</feature>